<dbReference type="GO" id="GO:0034501">
    <property type="term" value="P:protein localization to kinetochore"/>
    <property type="evidence" value="ECO:0007669"/>
    <property type="project" value="InterPro"/>
</dbReference>
<proteinExistence type="predicted"/>
<keyword evidence="5" id="KW-1185">Reference proteome</keyword>
<feature type="compositionally biased region" description="Basic and acidic residues" evidence="2">
    <location>
        <begin position="1211"/>
        <end position="1220"/>
    </location>
</feature>
<feature type="compositionally biased region" description="Polar residues" evidence="2">
    <location>
        <begin position="560"/>
        <end position="575"/>
    </location>
</feature>
<dbReference type="GO" id="GO:0008608">
    <property type="term" value="P:attachment of spindle microtubules to kinetochore"/>
    <property type="evidence" value="ECO:0007669"/>
    <property type="project" value="InterPro"/>
</dbReference>
<feature type="coiled-coil region" evidence="1">
    <location>
        <begin position="1716"/>
        <end position="1799"/>
    </location>
</feature>
<name>A0A8S4B8D5_9TELE</name>
<dbReference type="Pfam" id="PF18210">
    <property type="entry name" value="Knl1_RWD_C"/>
    <property type="match status" value="1"/>
</dbReference>
<feature type="region of interest" description="Disordered" evidence="2">
    <location>
        <begin position="1205"/>
        <end position="1224"/>
    </location>
</feature>
<evidence type="ECO:0000313" key="5">
    <source>
        <dbReference type="Proteomes" id="UP000677803"/>
    </source>
</evidence>
<dbReference type="PANTHER" id="PTHR16520">
    <property type="entry name" value="KINETOCHORE SCAFFOLD 1"/>
    <property type="match status" value="1"/>
</dbReference>
<dbReference type="GO" id="GO:0051301">
    <property type="term" value="P:cell division"/>
    <property type="evidence" value="ECO:0007669"/>
    <property type="project" value="InterPro"/>
</dbReference>
<feature type="region of interest" description="Disordered" evidence="2">
    <location>
        <begin position="445"/>
        <end position="467"/>
    </location>
</feature>
<feature type="region of interest" description="Disordered" evidence="2">
    <location>
        <begin position="552"/>
        <end position="576"/>
    </location>
</feature>
<dbReference type="EMBL" id="CAJRST010012224">
    <property type="protein sequence ID" value="CAG5928374.1"/>
    <property type="molecule type" value="Genomic_DNA"/>
</dbReference>
<dbReference type="Proteomes" id="UP000677803">
    <property type="component" value="Unassembled WGS sequence"/>
</dbReference>
<protein>
    <submittedName>
        <fullName evidence="4">(Atlantic silverside) hypothetical protein</fullName>
    </submittedName>
</protein>
<dbReference type="InterPro" id="IPR043651">
    <property type="entry name" value="KNL1_MELT_rpt"/>
</dbReference>
<feature type="region of interest" description="Disordered" evidence="2">
    <location>
        <begin position="1240"/>
        <end position="1288"/>
    </location>
</feature>
<feature type="region of interest" description="Disordered" evidence="2">
    <location>
        <begin position="1079"/>
        <end position="1109"/>
    </location>
</feature>
<dbReference type="PANTHER" id="PTHR16520:SF3">
    <property type="entry name" value="KINETOCHORE SCAFFOLD 1"/>
    <property type="match status" value="1"/>
</dbReference>
<dbReference type="Pfam" id="PF19221">
    <property type="entry name" value="MELT"/>
    <property type="match status" value="13"/>
</dbReference>
<evidence type="ECO:0000256" key="1">
    <source>
        <dbReference type="SAM" id="Coils"/>
    </source>
</evidence>
<reference evidence="4" key="1">
    <citation type="submission" date="2021-05" db="EMBL/GenBank/DDBJ databases">
        <authorList>
            <person name="Tigano A."/>
        </authorList>
    </citation>
    <scope>NUCLEOTIDE SEQUENCE</scope>
</reference>
<feature type="region of interest" description="Disordered" evidence="2">
    <location>
        <begin position="1025"/>
        <end position="1053"/>
    </location>
</feature>
<dbReference type="CDD" id="cd22817">
    <property type="entry name" value="DRWD-N_Knl1"/>
    <property type="match status" value="1"/>
</dbReference>
<dbReference type="CDD" id="cd21853">
    <property type="entry name" value="KNL1_NTD"/>
    <property type="match status" value="1"/>
</dbReference>
<evidence type="ECO:0000256" key="2">
    <source>
        <dbReference type="SAM" id="MobiDB-lite"/>
    </source>
</evidence>
<feature type="region of interest" description="Disordered" evidence="2">
    <location>
        <begin position="1151"/>
        <end position="1170"/>
    </location>
</feature>
<dbReference type="OrthoDB" id="6132334at2759"/>
<dbReference type="InterPro" id="IPR040850">
    <property type="entry name" value="Knl1_RWD_C"/>
</dbReference>
<feature type="domain" description="Knl1 C-terminal RWD" evidence="3">
    <location>
        <begin position="1747"/>
        <end position="1906"/>
    </location>
</feature>
<sequence>MEPLDPAKNVDSGGFSKRRISSILKAPRKSTLICDPEQQENKVESTKAVEKRNSRRVSFAPANDVLLFAKDAKNSSPARSPLQELITASIENLLSAPLHISQQRDMVSADGGNDGEQTVMFSTEDAVMDMTHSHTINIASDAQLLGDIPLQNNDVILKGREQKGAVDGGSADMSLNHTGNITSTLGSLLTDRNADLSNTEKKNISKVASMDPGFENFLASLSKTSSSSNAGITKRTPLAGSLSEETNFSLGVNKTPRDVVDKENLVPKSLNTTKKTVGPLQGFFPGDDVSMDISAAQTGPISGTGDDDDPFQCLFPSEYMYARASQMAELKQQQSSEIVGAVDLKEITLKNPPSNAHQRPVENISTEEDYREKTVRFSADDACMNETQSHTVNIATGFKPQLPKSGRSSPTCGEKTVKFSVDDAAMDITQCLTVNIANNMLSDSVNSERKHEGETCGPPENRYSSTHSLDPGYDNLLASLSIPSDGSVRPAQSIGQTIYVEYDSVMDMTEPQTGGVLEGDVSMDMTEVQTSRIFETTGADYLASGGMYQQGYKPKKTETTSHLQSSGEPESSNSHGMEKFLKTSLQTTMQRQQIKLEAEDVRKDKTIRFFCDDACRDVTQSHTAKIVTNLPLLSKQNIDMPASGEKTVRFSAYDAAMDVTKSHTVNISTDLNLLSHQNLDYLTANGEKTMRFTAKSADMDMTRSLTVNIDTDLDTLPQKNEDFLPAIGEKTVRFSAFDAAMDVTKSHTVNISTDLNLLPQKKLDYLTASEEKTTRFTAKSAAMDMTRSLTVNIATDLEALPQKNEDLLHAGGEKTVRFSTDNAAMEVTRSHTVNIATDLVMETHQNEDLLPARGEKTVRFGAYDAAMDVTKSHTVNISTDLNLLSHQNLGVLSSNGEKTMRFTEKSAAMDMTRSLTVNIATDLDTLPQKKEDLLPAGGEKTVRFSTDDAAMDVTKSHTVNIATDLDTLPQQPVDLLPASGKRTARFAEHDDAMDVRGSRSTTATHFETSNVRTEAVAVRNTPRALAHDPTANNSTNFERKPHLSADLVPPHGEKTVRFTTSDAAMEMTHSLTVNIASNSTFSLPDQTEERVKKSDSEDDAPHLKVASSADSLDGKLKNLLAEASGPLDGQRAHLPHTPFPPETLVSADCQGQLKRPKSNTSAENEAPGLVSTFEKPVNKTVADCSEISASMDMTEVQTGCILEQTYSDEPPDSRSFDPVRKNGLSSRNTEALVISSPNALEITNPPHYPDSNETEATKPGPAACPVTQKLDSSPGVDTKSARTSRRMSLADLQSKVRRLSHMINAAPEETATDICTAPLAQSDPDLEENPEARAPSLPGAEPEPEVSAGNGAEQPSEITPATPFNLQTKRLMSRLSVGGFKAKLPRRSNAEEVKKMTAAASAANQLKESGNDVSDIDDEELGSCEDMSETLDGRSPDHVSAVELASLEWDVFEPSKEDLFQEGRFGPVHRHKRPLPEDEVKKEDEKRLRACSEFVEPALQSDAADCERDVTTAQAATQNVDSSSHSHTASRCETAYESTIKHSLFESYLEDYNSDVQKKLEDGTITVLEFFKLFNIDFVIHNPRQSVVPGRLLSDTDSTPMDLLKDRHISRPKQLVYDSDIQSLTERVEGLKVRMQDLDKHLKAVNRALWEEMRHSTEEEIKSFGAKLKERNNFFRKMSKVQSHEMKELLYSNLVQANMAEQQKLRGKIEEADVMIKSLDDCIGQLQAELTAVEEKGSEDKPSLKTLQEEMKRVTERLADSDRQITELEMQKKQNSSKLTRLKAETRNLENHVDVLNELNEWKFREKKDDCSVYSFLHETMLLQLVYEKSSGSDADIESEQKITSIAFKLELDDEKSQFHARLVHKLVSQYVEGEPAWVEKYPTSRHLPKLLHDISLVVSRCRLLGEELRLLKTWGALRLNILHIDCTGTRVHVVFSSLKTFSKFEVVFSVGLGDQSYVLHVESFKNITGSTTIQQIEEIMTSFTPARNLLTRIIKKINNTLLC</sequence>
<dbReference type="InterPro" id="IPR037388">
    <property type="entry name" value="Blinkin"/>
</dbReference>
<dbReference type="GO" id="GO:0005634">
    <property type="term" value="C:nucleus"/>
    <property type="evidence" value="ECO:0007669"/>
    <property type="project" value="TreeGrafter"/>
</dbReference>
<keyword evidence="1" id="KW-0175">Coiled coil</keyword>
<feature type="compositionally biased region" description="Basic and acidic residues" evidence="2">
    <location>
        <begin position="1087"/>
        <end position="1102"/>
    </location>
</feature>
<evidence type="ECO:0000259" key="3">
    <source>
        <dbReference type="Pfam" id="PF18210"/>
    </source>
</evidence>
<feature type="coiled-coil region" evidence="1">
    <location>
        <begin position="1621"/>
        <end position="1648"/>
    </location>
</feature>
<feature type="region of interest" description="Disordered" evidence="2">
    <location>
        <begin position="1320"/>
        <end position="1364"/>
    </location>
</feature>
<organism evidence="4 5">
    <name type="scientific">Menidia menidia</name>
    <name type="common">Atlantic silverside</name>
    <dbReference type="NCBI Taxonomy" id="238744"/>
    <lineage>
        <taxon>Eukaryota</taxon>
        <taxon>Metazoa</taxon>
        <taxon>Chordata</taxon>
        <taxon>Craniata</taxon>
        <taxon>Vertebrata</taxon>
        <taxon>Euteleostomi</taxon>
        <taxon>Actinopterygii</taxon>
        <taxon>Neopterygii</taxon>
        <taxon>Teleostei</taxon>
        <taxon>Neoteleostei</taxon>
        <taxon>Acanthomorphata</taxon>
        <taxon>Ovalentaria</taxon>
        <taxon>Atherinomorphae</taxon>
        <taxon>Atheriniformes</taxon>
        <taxon>Atherinopsidae</taxon>
        <taxon>Menidiinae</taxon>
        <taxon>Menidia</taxon>
    </lineage>
</organism>
<comment type="caution">
    <text evidence="4">The sequence shown here is derived from an EMBL/GenBank/DDBJ whole genome shotgun (WGS) entry which is preliminary data.</text>
</comment>
<evidence type="ECO:0000313" key="4">
    <source>
        <dbReference type="EMBL" id="CAG5928374.1"/>
    </source>
</evidence>
<gene>
    <name evidence="4" type="ORF">MMEN_LOCUS12024</name>
</gene>
<accession>A0A8S4B8D5</accession>